<protein>
    <recommendedName>
        <fullName evidence="3">AB hydrolase-1 domain-containing protein</fullName>
    </recommendedName>
</protein>
<dbReference type="InterPro" id="IPR000073">
    <property type="entry name" value="AB_hydrolase_1"/>
</dbReference>
<reference evidence="4 5" key="1">
    <citation type="submission" date="2022-12" db="EMBL/GenBank/DDBJ databases">
        <title>Genomic features and morphological characterization of a novel Knufia sp. strain isolated from spacecraft assembly facility.</title>
        <authorList>
            <person name="Teixeira M."/>
            <person name="Chander A.M."/>
            <person name="Stajich J.E."/>
            <person name="Venkateswaran K."/>
        </authorList>
    </citation>
    <scope>NUCLEOTIDE SEQUENCE [LARGE SCALE GENOMIC DNA]</scope>
    <source>
        <strain evidence="4 5">FJI-L2-BK-P2</strain>
    </source>
</reference>
<evidence type="ECO:0000313" key="4">
    <source>
        <dbReference type="EMBL" id="KAK5954734.1"/>
    </source>
</evidence>
<dbReference type="PRINTS" id="PR00412">
    <property type="entry name" value="EPOXHYDRLASE"/>
</dbReference>
<dbReference type="PRINTS" id="PR00111">
    <property type="entry name" value="ABHYDROLASE"/>
</dbReference>
<evidence type="ECO:0000256" key="1">
    <source>
        <dbReference type="ARBA" id="ARBA00022801"/>
    </source>
</evidence>
<accession>A0AAN8EFT1</accession>
<evidence type="ECO:0000256" key="2">
    <source>
        <dbReference type="ARBA" id="ARBA00038334"/>
    </source>
</evidence>
<dbReference type="Proteomes" id="UP001316803">
    <property type="component" value="Unassembled WGS sequence"/>
</dbReference>
<evidence type="ECO:0000259" key="3">
    <source>
        <dbReference type="Pfam" id="PF00561"/>
    </source>
</evidence>
<dbReference type="GO" id="GO:0016787">
    <property type="term" value="F:hydrolase activity"/>
    <property type="evidence" value="ECO:0007669"/>
    <property type="project" value="UniProtKB-KW"/>
</dbReference>
<gene>
    <name evidence="4" type="ORF">OHC33_004458</name>
</gene>
<proteinExistence type="inferred from homology"/>
<dbReference type="PANTHER" id="PTHR43329">
    <property type="entry name" value="EPOXIDE HYDROLASE"/>
    <property type="match status" value="1"/>
</dbReference>
<sequence length="337" mass="38743">MDAFEKRSFTVTRGYTYSYYISPSTHKTDPNAPTLFFCHGWPDDARYWQFVAPKLLSLKFRILIPDLLGVGESSKPKHIAAYNFSYLTKDFVDIFDHEDITKVIAIGHDWGSGVASRVYLYAPERVVGLILLNVAYSPPSEEPFDVDVMNEMTKKFVGYPLFTYWHFFTSEEGTRLMSENPEKVWEICHGVDADMHGSWMKKMFTVEGAMRDVILDPHPVELKGYAQNEELKREFVDRVKRDGFGTWQNYYHAWKDNLQYEAEKVGVPKDLHKIDLPVLYIGCSGDTAARPDSIAPAKSARLLPDLEEVLIESGHWCAFEKPEDVAKAIKGFLERRF</sequence>
<dbReference type="InterPro" id="IPR029058">
    <property type="entry name" value="AB_hydrolase_fold"/>
</dbReference>
<dbReference type="InterPro" id="IPR000639">
    <property type="entry name" value="Epox_hydrolase-like"/>
</dbReference>
<feature type="domain" description="AB hydrolase-1" evidence="3">
    <location>
        <begin position="33"/>
        <end position="143"/>
    </location>
</feature>
<organism evidence="4 5">
    <name type="scientific">Knufia fluminis</name>
    <dbReference type="NCBI Taxonomy" id="191047"/>
    <lineage>
        <taxon>Eukaryota</taxon>
        <taxon>Fungi</taxon>
        <taxon>Dikarya</taxon>
        <taxon>Ascomycota</taxon>
        <taxon>Pezizomycotina</taxon>
        <taxon>Eurotiomycetes</taxon>
        <taxon>Chaetothyriomycetidae</taxon>
        <taxon>Chaetothyriales</taxon>
        <taxon>Trichomeriaceae</taxon>
        <taxon>Knufia</taxon>
    </lineage>
</organism>
<dbReference type="SUPFAM" id="SSF53474">
    <property type="entry name" value="alpha/beta-Hydrolases"/>
    <property type="match status" value="1"/>
</dbReference>
<comment type="caution">
    <text evidence="4">The sequence shown here is derived from an EMBL/GenBank/DDBJ whole genome shotgun (WGS) entry which is preliminary data.</text>
</comment>
<dbReference type="Gene3D" id="3.40.50.1820">
    <property type="entry name" value="alpha/beta hydrolase"/>
    <property type="match status" value="1"/>
</dbReference>
<keyword evidence="5" id="KW-1185">Reference proteome</keyword>
<name>A0AAN8EFT1_9EURO</name>
<comment type="similarity">
    <text evidence="2">Belongs to the AB hydrolase superfamily. Epoxide hydrolase family.</text>
</comment>
<dbReference type="EMBL" id="JAKLMC020000008">
    <property type="protein sequence ID" value="KAK5954734.1"/>
    <property type="molecule type" value="Genomic_DNA"/>
</dbReference>
<keyword evidence="1" id="KW-0378">Hydrolase</keyword>
<evidence type="ECO:0000313" key="5">
    <source>
        <dbReference type="Proteomes" id="UP001316803"/>
    </source>
</evidence>
<dbReference type="Pfam" id="PF00561">
    <property type="entry name" value="Abhydrolase_1"/>
    <property type="match status" value="1"/>
</dbReference>
<dbReference type="AlphaFoldDB" id="A0AAN8EFT1"/>